<organism evidence="1 2">
    <name type="scientific">Streptomyces fulvorobeus</name>
    <dbReference type="NCBI Taxonomy" id="284028"/>
    <lineage>
        <taxon>Bacteria</taxon>
        <taxon>Bacillati</taxon>
        <taxon>Actinomycetota</taxon>
        <taxon>Actinomycetes</taxon>
        <taxon>Kitasatosporales</taxon>
        <taxon>Streptomycetaceae</taxon>
        <taxon>Streptomyces</taxon>
    </lineage>
</organism>
<evidence type="ECO:0008006" key="3">
    <source>
        <dbReference type="Google" id="ProtNLM"/>
    </source>
</evidence>
<comment type="caution">
    <text evidence="1">The sequence shown here is derived from an EMBL/GenBank/DDBJ whole genome shotgun (WGS) entry which is preliminary data.</text>
</comment>
<evidence type="ECO:0000313" key="2">
    <source>
        <dbReference type="Proteomes" id="UP000498980"/>
    </source>
</evidence>
<proteinExistence type="predicted"/>
<dbReference type="SUPFAM" id="SSF160631">
    <property type="entry name" value="SMI1/KNR4-like"/>
    <property type="match status" value="1"/>
</dbReference>
<dbReference type="AlphaFoldDB" id="A0A7J0BZ89"/>
<dbReference type="EMBL" id="BLWC01000001">
    <property type="protein sequence ID" value="GFM95580.1"/>
    <property type="molecule type" value="Genomic_DNA"/>
</dbReference>
<keyword evidence="2" id="KW-1185">Reference proteome</keyword>
<reference evidence="1 2" key="1">
    <citation type="submission" date="2020-05" db="EMBL/GenBank/DDBJ databases">
        <title>Whole genome shotgun sequence of Streptomyces fulvorobeus NBRC 15897.</title>
        <authorList>
            <person name="Komaki H."/>
            <person name="Tamura T."/>
        </authorList>
    </citation>
    <scope>NUCLEOTIDE SEQUENCE [LARGE SCALE GENOMIC DNA]</scope>
    <source>
        <strain evidence="1 2">NBRC 15897</strain>
    </source>
</reference>
<evidence type="ECO:0000313" key="1">
    <source>
        <dbReference type="EMBL" id="GFM95580.1"/>
    </source>
</evidence>
<accession>A0A7J0BZ89</accession>
<name>A0A7J0BZ89_9ACTN</name>
<sequence>MTEMAALETLRQLMPPTAVSDTVTDWDLMGQSWGKGFPSDYRHFIESYGAGTIENSFGVLRPEPRGAEPGPDEMLMETVNAQDAWARGEPKSPELAGTSPELIAWGVDSSSDIVCWDASGSDPDAWPVLVRSRGDNLWSRYDCGMAEFLVRVLRADFPACPLSDLSLWGRHPAVFLNRQEEQRLSKAGLDPWTGEPDPYAGMFGD</sequence>
<dbReference type="Proteomes" id="UP000498980">
    <property type="component" value="Unassembled WGS sequence"/>
</dbReference>
<gene>
    <name evidence="1" type="ORF">Sfulv_03910</name>
</gene>
<dbReference type="InterPro" id="IPR037883">
    <property type="entry name" value="Knr4/Smi1-like_sf"/>
</dbReference>
<protein>
    <recommendedName>
        <fullName evidence="3">SMI1/KNR4 family protein</fullName>
    </recommendedName>
</protein>